<dbReference type="GO" id="GO:0098974">
    <property type="term" value="P:postsynaptic actin cytoskeleton organization"/>
    <property type="evidence" value="ECO:0007669"/>
    <property type="project" value="TreeGrafter"/>
</dbReference>
<comment type="subcellular location">
    <subcellularLocation>
        <location evidence="2">Cell junction</location>
    </subcellularLocation>
    <subcellularLocation>
        <location evidence="4">Cell membrane</location>
        <topology evidence="4">Peripheral membrane protein</topology>
        <orientation evidence="4">Cytoplasmic side</orientation>
    </subcellularLocation>
    <subcellularLocation>
        <location evidence="6">Cell projection</location>
        <location evidence="6">Lamellipodium</location>
    </subcellularLocation>
    <subcellularLocation>
        <location evidence="5">Cell projection</location>
        <location evidence="5">Ruffle</location>
    </subcellularLocation>
    <subcellularLocation>
        <location evidence="7">Cytoplasm</location>
        <location evidence="7">Cell cortex</location>
    </subcellularLocation>
    <subcellularLocation>
        <location evidence="1">Cytoplasmic vesicle</location>
        <location evidence="1">Clathrin-coated vesicle</location>
    </subcellularLocation>
    <subcellularLocation>
        <location evidence="3">Early endosome</location>
    </subcellularLocation>
    <subcellularLocation>
        <location evidence="13">Synapse</location>
    </subcellularLocation>
</comment>
<dbReference type="Pfam" id="PF00241">
    <property type="entry name" value="Cofilin_ADF"/>
    <property type="match status" value="1"/>
</dbReference>
<keyword evidence="8" id="KW-0472">Membrane</keyword>
<dbReference type="PANTHER" id="PTHR10829:SF12">
    <property type="entry name" value="DREBRIN-LIKE PROTEIN"/>
    <property type="match status" value="1"/>
</dbReference>
<evidence type="ECO:0000256" key="6">
    <source>
        <dbReference type="ARBA" id="ARBA00004510"/>
    </source>
</evidence>
<keyword evidence="9" id="KW-0967">Endosome</keyword>
<evidence type="ECO:0000256" key="9">
    <source>
        <dbReference type="ARBA" id="ARBA00022753"/>
    </source>
</evidence>
<dbReference type="GO" id="GO:0051015">
    <property type="term" value="F:actin filament binding"/>
    <property type="evidence" value="ECO:0007669"/>
    <property type="project" value="TreeGrafter"/>
</dbReference>
<evidence type="ECO:0000256" key="8">
    <source>
        <dbReference type="ARBA" id="ARBA00022475"/>
    </source>
</evidence>
<dbReference type="GO" id="GO:0030427">
    <property type="term" value="C:site of polarized growth"/>
    <property type="evidence" value="ECO:0007669"/>
    <property type="project" value="TreeGrafter"/>
</dbReference>
<evidence type="ECO:0000313" key="16">
    <source>
        <dbReference type="Proteomes" id="UP000606274"/>
    </source>
</evidence>
<dbReference type="Proteomes" id="UP000606274">
    <property type="component" value="Unassembled WGS sequence"/>
</dbReference>
<dbReference type="GO" id="GO:0014069">
    <property type="term" value="C:postsynaptic density"/>
    <property type="evidence" value="ECO:0007669"/>
    <property type="project" value="TreeGrafter"/>
</dbReference>
<evidence type="ECO:0000256" key="13">
    <source>
        <dbReference type="ARBA" id="ARBA00034103"/>
    </source>
</evidence>
<dbReference type="GO" id="GO:0030027">
    <property type="term" value="C:lamellipodium"/>
    <property type="evidence" value="ECO:0007669"/>
    <property type="project" value="UniProtKB-SubCell"/>
</dbReference>
<feature type="domain" description="ADF-H" evidence="14">
    <location>
        <begin position="2"/>
        <end position="84"/>
    </location>
</feature>
<name>A0A8T0B2W0_SILME</name>
<evidence type="ECO:0000256" key="10">
    <source>
        <dbReference type="ARBA" id="ARBA00022949"/>
    </source>
</evidence>
<evidence type="ECO:0000256" key="3">
    <source>
        <dbReference type="ARBA" id="ARBA00004412"/>
    </source>
</evidence>
<feature type="non-terminal residue" evidence="15">
    <location>
        <position position="1"/>
    </location>
</feature>
<keyword evidence="8" id="KW-1003">Cell membrane</keyword>
<dbReference type="EMBL" id="JABFDY010000011">
    <property type="protein sequence ID" value="KAF7700731.1"/>
    <property type="molecule type" value="Genomic_DNA"/>
</dbReference>
<keyword evidence="16" id="KW-1185">Reference proteome</keyword>
<dbReference type="GO" id="GO:0005769">
    <property type="term" value="C:early endosome"/>
    <property type="evidence" value="ECO:0007669"/>
    <property type="project" value="UniProtKB-SubCell"/>
</dbReference>
<dbReference type="GO" id="GO:0045773">
    <property type="term" value="P:positive regulation of axon extension"/>
    <property type="evidence" value="ECO:0007669"/>
    <property type="project" value="TreeGrafter"/>
</dbReference>
<sequence>MAVNLSKHGSELSDVYNEVVRGNTGTDWALYTYEGNSYDIQVAAKGDGGLDEMVQKLCTDKVMYAFCRVTDPNYRVPKFILINW</sequence>
<proteinExistence type="predicted"/>
<reference evidence="15" key="1">
    <citation type="submission" date="2020-08" db="EMBL/GenBank/DDBJ databases">
        <title>Chromosome-level assembly of Southern catfish (Silurus meridionalis) provides insights into visual adaptation to the nocturnal and benthic lifestyles.</title>
        <authorList>
            <person name="Zhang Y."/>
            <person name="Wang D."/>
            <person name="Peng Z."/>
        </authorList>
    </citation>
    <scope>NUCLEOTIDE SEQUENCE</scope>
    <source>
        <strain evidence="15">SWU-2019-XX</strain>
        <tissue evidence="15">Muscle</tissue>
    </source>
</reference>
<dbReference type="GO" id="GO:0045211">
    <property type="term" value="C:postsynaptic membrane"/>
    <property type="evidence" value="ECO:0007669"/>
    <property type="project" value="TreeGrafter"/>
</dbReference>
<evidence type="ECO:0000256" key="12">
    <source>
        <dbReference type="ARBA" id="ARBA00023273"/>
    </source>
</evidence>
<dbReference type="GO" id="GO:0001726">
    <property type="term" value="C:ruffle"/>
    <property type="evidence" value="ECO:0007669"/>
    <property type="project" value="UniProtKB-SubCell"/>
</dbReference>
<dbReference type="GO" id="GO:0070161">
    <property type="term" value="C:anchoring junction"/>
    <property type="evidence" value="ECO:0007669"/>
    <property type="project" value="UniProtKB-SubCell"/>
</dbReference>
<gene>
    <name evidence="15" type="ORF">HF521_001896</name>
</gene>
<accession>A0A8T0B2W0</accession>
<dbReference type="GO" id="GO:0030425">
    <property type="term" value="C:dendrite"/>
    <property type="evidence" value="ECO:0007669"/>
    <property type="project" value="TreeGrafter"/>
</dbReference>
<dbReference type="InterPro" id="IPR002108">
    <property type="entry name" value="ADF-H"/>
</dbReference>
<dbReference type="SUPFAM" id="SSF55753">
    <property type="entry name" value="Actin depolymerizing proteins"/>
    <property type="match status" value="1"/>
</dbReference>
<dbReference type="PANTHER" id="PTHR10829">
    <property type="entry name" value="CORTACTIN AND DREBRIN"/>
    <property type="match status" value="1"/>
</dbReference>
<evidence type="ECO:0000256" key="1">
    <source>
        <dbReference type="ARBA" id="ARBA00004132"/>
    </source>
</evidence>
<evidence type="ECO:0000256" key="2">
    <source>
        <dbReference type="ARBA" id="ARBA00004282"/>
    </source>
</evidence>
<organism evidence="15 16">
    <name type="scientific">Silurus meridionalis</name>
    <name type="common">Southern catfish</name>
    <name type="synonym">Silurus soldatovi meridionalis</name>
    <dbReference type="NCBI Taxonomy" id="175797"/>
    <lineage>
        <taxon>Eukaryota</taxon>
        <taxon>Metazoa</taxon>
        <taxon>Chordata</taxon>
        <taxon>Craniata</taxon>
        <taxon>Vertebrata</taxon>
        <taxon>Euteleostomi</taxon>
        <taxon>Actinopterygii</taxon>
        <taxon>Neopterygii</taxon>
        <taxon>Teleostei</taxon>
        <taxon>Ostariophysi</taxon>
        <taxon>Siluriformes</taxon>
        <taxon>Siluridae</taxon>
        <taxon>Silurus</taxon>
    </lineage>
</organism>
<evidence type="ECO:0000259" key="14">
    <source>
        <dbReference type="PROSITE" id="PS51263"/>
    </source>
</evidence>
<dbReference type="GO" id="GO:0061003">
    <property type="term" value="P:positive regulation of dendritic spine morphogenesis"/>
    <property type="evidence" value="ECO:0007669"/>
    <property type="project" value="TreeGrafter"/>
</dbReference>
<evidence type="ECO:0000313" key="15">
    <source>
        <dbReference type="EMBL" id="KAF7700731.1"/>
    </source>
</evidence>
<keyword evidence="10" id="KW-0965">Cell junction</keyword>
<dbReference type="GO" id="GO:0030864">
    <property type="term" value="C:cortical actin cytoskeleton"/>
    <property type="evidence" value="ECO:0007669"/>
    <property type="project" value="TreeGrafter"/>
</dbReference>
<dbReference type="PROSITE" id="PS51263">
    <property type="entry name" value="ADF_H"/>
    <property type="match status" value="1"/>
</dbReference>
<evidence type="ECO:0000256" key="7">
    <source>
        <dbReference type="ARBA" id="ARBA00004544"/>
    </source>
</evidence>
<evidence type="ECO:0000256" key="11">
    <source>
        <dbReference type="ARBA" id="ARBA00023018"/>
    </source>
</evidence>
<dbReference type="GO" id="GO:0005884">
    <property type="term" value="C:actin filament"/>
    <property type="evidence" value="ECO:0007669"/>
    <property type="project" value="TreeGrafter"/>
</dbReference>
<dbReference type="AlphaFoldDB" id="A0A8T0B2W0"/>
<comment type="caution">
    <text evidence="15">The sequence shown here is derived from an EMBL/GenBank/DDBJ whole genome shotgun (WGS) entry which is preliminary data.</text>
</comment>
<protein>
    <recommendedName>
        <fullName evidence="14">ADF-H domain-containing protein</fullName>
    </recommendedName>
</protein>
<dbReference type="Gene3D" id="3.40.20.10">
    <property type="entry name" value="Severin"/>
    <property type="match status" value="1"/>
</dbReference>
<evidence type="ECO:0000256" key="4">
    <source>
        <dbReference type="ARBA" id="ARBA00004413"/>
    </source>
</evidence>
<keyword evidence="12" id="KW-0966">Cell projection</keyword>
<dbReference type="GO" id="GO:0030136">
    <property type="term" value="C:clathrin-coated vesicle"/>
    <property type="evidence" value="ECO:0007669"/>
    <property type="project" value="UniProtKB-SubCell"/>
</dbReference>
<evidence type="ECO:0000256" key="5">
    <source>
        <dbReference type="ARBA" id="ARBA00004466"/>
    </source>
</evidence>
<keyword evidence="11" id="KW-0770">Synapse</keyword>
<dbReference type="InterPro" id="IPR029006">
    <property type="entry name" value="ADF-H/Gelsolin-like_dom_sf"/>
</dbReference>
<dbReference type="GO" id="GO:0048812">
    <property type="term" value="P:neuron projection morphogenesis"/>
    <property type="evidence" value="ECO:0007669"/>
    <property type="project" value="TreeGrafter"/>
</dbReference>
<dbReference type="GO" id="GO:0030833">
    <property type="term" value="P:regulation of actin filament polymerization"/>
    <property type="evidence" value="ECO:0007669"/>
    <property type="project" value="TreeGrafter"/>
</dbReference>